<dbReference type="InterPro" id="IPR050301">
    <property type="entry name" value="NTE"/>
</dbReference>
<proteinExistence type="predicted"/>
<sequence>MTDRDEFALILSGGGARAAYQIGVLKSLTQYLPRNHKLPFPVLCGTSAGAINATALACYASCFHLGVRKLEWVWKNFKTEQVYDASLSEVAGYITRNYLSSWRSENISRSPGSLLNNQPLRILIKRMMDFARIDRNIMSGNLNAINISASCYSERNAVSFFQGKDQLQGWKRHHRQGIPCTLEIDHLLASSAIPIVFPPVRIGDDYYGDGAIHESAPLSAPIHLGARKIFVIGVVKDKPDTPHPHMHTRLNSAQIAGHLLDTIFSDALESDIERMNRVNQTLNLLTPQQQKLTDLKPVECFIINPSKSIQNLAWKYYDELPGGIKALLRLIGVNRSSESSLLSYLMFEGKFCSELIQLGYQDGLAQQDAIRKFLEL</sequence>
<name>A0AA48HXA1_9ALTE</name>
<dbReference type="CDD" id="cd07209">
    <property type="entry name" value="Pat_hypo_Ecoli_Z1214_like"/>
    <property type="match status" value="1"/>
</dbReference>
<dbReference type="GO" id="GO:0016042">
    <property type="term" value="P:lipid catabolic process"/>
    <property type="evidence" value="ECO:0007669"/>
    <property type="project" value="UniProtKB-UniRule"/>
</dbReference>
<feature type="short sequence motif" description="GXSXG" evidence="4">
    <location>
        <begin position="45"/>
        <end position="49"/>
    </location>
</feature>
<keyword evidence="1 4" id="KW-0378">Hydrolase</keyword>
<dbReference type="Pfam" id="PF01734">
    <property type="entry name" value="Patatin"/>
    <property type="match status" value="1"/>
</dbReference>
<keyword evidence="7" id="KW-1185">Reference proteome</keyword>
<dbReference type="GO" id="GO:0016787">
    <property type="term" value="F:hydrolase activity"/>
    <property type="evidence" value="ECO:0007669"/>
    <property type="project" value="UniProtKB-UniRule"/>
</dbReference>
<dbReference type="Proteomes" id="UP001333710">
    <property type="component" value="Chromosome"/>
</dbReference>
<evidence type="ECO:0000259" key="5">
    <source>
        <dbReference type="PROSITE" id="PS51635"/>
    </source>
</evidence>
<dbReference type="InterPro" id="IPR002641">
    <property type="entry name" value="PNPLA_dom"/>
</dbReference>
<protein>
    <submittedName>
        <fullName evidence="6">Patatin</fullName>
    </submittedName>
</protein>
<evidence type="ECO:0000313" key="6">
    <source>
        <dbReference type="EMBL" id="BDX07573.1"/>
    </source>
</evidence>
<gene>
    <name evidence="6" type="ORF">MACH26_30940</name>
</gene>
<evidence type="ECO:0000256" key="3">
    <source>
        <dbReference type="ARBA" id="ARBA00023098"/>
    </source>
</evidence>
<keyword evidence="3 4" id="KW-0443">Lipid metabolism</keyword>
<evidence type="ECO:0000313" key="7">
    <source>
        <dbReference type="Proteomes" id="UP001333710"/>
    </source>
</evidence>
<feature type="domain" description="PNPLA" evidence="5">
    <location>
        <begin position="9"/>
        <end position="222"/>
    </location>
</feature>
<organism evidence="6 7">
    <name type="scientific">Planctobacterium marinum</name>
    <dbReference type="NCBI Taxonomy" id="1631968"/>
    <lineage>
        <taxon>Bacteria</taxon>
        <taxon>Pseudomonadati</taxon>
        <taxon>Pseudomonadota</taxon>
        <taxon>Gammaproteobacteria</taxon>
        <taxon>Alteromonadales</taxon>
        <taxon>Alteromonadaceae</taxon>
        <taxon>Planctobacterium</taxon>
    </lineage>
</organism>
<feature type="active site" description="Proton acceptor" evidence="4">
    <location>
        <position position="209"/>
    </location>
</feature>
<dbReference type="KEGG" id="pmaw:MACH26_30940"/>
<comment type="caution">
    <text evidence="4">Lacks conserved residue(s) required for the propagation of feature annotation.</text>
</comment>
<evidence type="ECO:0000256" key="1">
    <source>
        <dbReference type="ARBA" id="ARBA00022801"/>
    </source>
</evidence>
<dbReference type="InterPro" id="IPR016035">
    <property type="entry name" value="Acyl_Trfase/lysoPLipase"/>
</dbReference>
<dbReference type="PROSITE" id="PS51635">
    <property type="entry name" value="PNPLA"/>
    <property type="match status" value="1"/>
</dbReference>
<dbReference type="Gene3D" id="3.40.1090.10">
    <property type="entry name" value="Cytosolic phospholipase A2 catalytic domain"/>
    <property type="match status" value="2"/>
</dbReference>
<evidence type="ECO:0000256" key="2">
    <source>
        <dbReference type="ARBA" id="ARBA00022963"/>
    </source>
</evidence>
<reference evidence="6" key="1">
    <citation type="submission" date="2023-01" db="EMBL/GenBank/DDBJ databases">
        <title>Complete genome sequence of Planctobacterium marinum strain Dej080120_11.</title>
        <authorList>
            <person name="Ueki S."/>
            <person name="Maruyama F."/>
        </authorList>
    </citation>
    <scope>NUCLEOTIDE SEQUENCE</scope>
    <source>
        <strain evidence="6">Dej080120_11</strain>
    </source>
</reference>
<accession>A0AA48HXA1</accession>
<evidence type="ECO:0000256" key="4">
    <source>
        <dbReference type="PROSITE-ProRule" id="PRU01161"/>
    </source>
</evidence>
<dbReference type="RefSeq" id="WP_338293611.1">
    <property type="nucleotide sequence ID" value="NZ_AP027272.1"/>
</dbReference>
<dbReference type="SUPFAM" id="SSF52151">
    <property type="entry name" value="FabD/lysophospholipase-like"/>
    <property type="match status" value="1"/>
</dbReference>
<feature type="short sequence motif" description="DGA/G" evidence="4">
    <location>
        <begin position="209"/>
        <end position="211"/>
    </location>
</feature>
<keyword evidence="2 4" id="KW-0442">Lipid degradation</keyword>
<feature type="active site" description="Nucleophile" evidence="4">
    <location>
        <position position="47"/>
    </location>
</feature>
<dbReference type="AlphaFoldDB" id="A0AA48HXA1"/>
<dbReference type="PANTHER" id="PTHR14226">
    <property type="entry name" value="NEUROPATHY TARGET ESTERASE/SWISS CHEESE D.MELANOGASTER"/>
    <property type="match status" value="1"/>
</dbReference>
<dbReference type="PANTHER" id="PTHR14226:SF57">
    <property type="entry name" value="BLR7027 PROTEIN"/>
    <property type="match status" value="1"/>
</dbReference>
<dbReference type="EMBL" id="AP027272">
    <property type="protein sequence ID" value="BDX07573.1"/>
    <property type="molecule type" value="Genomic_DNA"/>
</dbReference>